<protein>
    <submittedName>
        <fullName evidence="1">14448_t:CDS:1</fullName>
    </submittedName>
</protein>
<name>A0A9N9NZK0_9GLOM</name>
<feature type="non-terminal residue" evidence="1">
    <location>
        <position position="1"/>
    </location>
</feature>
<proteinExistence type="predicted"/>
<accession>A0A9N9NZK0</accession>
<dbReference type="AlphaFoldDB" id="A0A9N9NZK0"/>
<gene>
    <name evidence="1" type="ORF">RFULGI_LOCUS15328</name>
</gene>
<evidence type="ECO:0000313" key="2">
    <source>
        <dbReference type="Proteomes" id="UP000789396"/>
    </source>
</evidence>
<dbReference type="EMBL" id="CAJVPZ010048705">
    <property type="protein sequence ID" value="CAG8774600.1"/>
    <property type="molecule type" value="Genomic_DNA"/>
</dbReference>
<reference evidence="1" key="1">
    <citation type="submission" date="2021-06" db="EMBL/GenBank/DDBJ databases">
        <authorList>
            <person name="Kallberg Y."/>
            <person name="Tangrot J."/>
            <person name="Rosling A."/>
        </authorList>
    </citation>
    <scope>NUCLEOTIDE SEQUENCE</scope>
    <source>
        <strain evidence="1">IN212</strain>
    </source>
</reference>
<dbReference type="Proteomes" id="UP000789396">
    <property type="component" value="Unassembled WGS sequence"/>
</dbReference>
<organism evidence="1 2">
    <name type="scientific">Racocetra fulgida</name>
    <dbReference type="NCBI Taxonomy" id="60492"/>
    <lineage>
        <taxon>Eukaryota</taxon>
        <taxon>Fungi</taxon>
        <taxon>Fungi incertae sedis</taxon>
        <taxon>Mucoromycota</taxon>
        <taxon>Glomeromycotina</taxon>
        <taxon>Glomeromycetes</taxon>
        <taxon>Diversisporales</taxon>
        <taxon>Gigasporaceae</taxon>
        <taxon>Racocetra</taxon>
    </lineage>
</organism>
<comment type="caution">
    <text evidence="1">The sequence shown here is derived from an EMBL/GenBank/DDBJ whole genome shotgun (WGS) entry which is preliminary data.</text>
</comment>
<feature type="non-terminal residue" evidence="1">
    <location>
        <position position="53"/>
    </location>
</feature>
<keyword evidence="2" id="KW-1185">Reference proteome</keyword>
<evidence type="ECO:0000313" key="1">
    <source>
        <dbReference type="EMBL" id="CAG8774600.1"/>
    </source>
</evidence>
<sequence length="53" mass="6332">RRYILREVKKILADSNELKNRASPKIYNPLNSKFGLMQDDNWFLCLVLEYSDL</sequence>